<dbReference type="PANTHER" id="PTHR11815">
    <property type="entry name" value="SUCCINYL-COA SYNTHETASE BETA CHAIN"/>
    <property type="match status" value="1"/>
</dbReference>
<dbReference type="SUPFAM" id="SSF56059">
    <property type="entry name" value="Glutathione synthetase ATP-binding domain-like"/>
    <property type="match status" value="1"/>
</dbReference>
<accession>A0A110B4P1</accession>
<dbReference type="GO" id="GO:0005524">
    <property type="term" value="F:ATP binding"/>
    <property type="evidence" value="ECO:0007669"/>
    <property type="project" value="UniProtKB-UniRule"/>
</dbReference>
<dbReference type="Gene3D" id="3.40.50.261">
    <property type="entry name" value="Succinyl-CoA synthetase domains"/>
    <property type="match status" value="1"/>
</dbReference>
<dbReference type="EMBL" id="AP017372">
    <property type="protein sequence ID" value="BAU56892.1"/>
    <property type="molecule type" value="Genomic_DNA"/>
</dbReference>
<proteinExistence type="inferred from homology"/>
<evidence type="ECO:0000256" key="7">
    <source>
        <dbReference type="ARBA" id="ARBA00022842"/>
    </source>
</evidence>
<comment type="cofactor">
    <cofactor evidence="10">
        <name>Mg(2+)</name>
        <dbReference type="ChEBI" id="CHEBI:18420"/>
    </cofactor>
    <text evidence="10">Binds 1 Mg(2+) ion per subunit.</text>
</comment>
<dbReference type="SUPFAM" id="SSF52210">
    <property type="entry name" value="Succinyl-CoA synthetase domains"/>
    <property type="match status" value="1"/>
</dbReference>
<feature type="binding site" evidence="10">
    <location>
        <position position="213"/>
    </location>
    <ligand>
        <name>Mg(2+)</name>
        <dbReference type="ChEBI" id="CHEBI:18420"/>
    </ligand>
</feature>
<keyword evidence="4 10" id="KW-0479">Metal-binding</keyword>
<dbReference type="InterPro" id="IPR013650">
    <property type="entry name" value="ATP-grasp_succ-CoA_synth-type"/>
</dbReference>
<dbReference type="InterPro" id="IPR005811">
    <property type="entry name" value="SUCC_ACL_C"/>
</dbReference>
<dbReference type="HAMAP" id="MF_00558">
    <property type="entry name" value="Succ_CoA_beta"/>
    <property type="match status" value="1"/>
</dbReference>
<comment type="subunit">
    <text evidence="10">Heterotetramer of two alpha and two beta subunits.</text>
</comment>
<dbReference type="GO" id="GO:0000287">
    <property type="term" value="F:magnesium ion binding"/>
    <property type="evidence" value="ECO:0007669"/>
    <property type="project" value="UniProtKB-UniRule"/>
</dbReference>
<keyword evidence="3 10" id="KW-0436">Ligase</keyword>
<evidence type="ECO:0000256" key="8">
    <source>
        <dbReference type="ARBA" id="ARBA00050563"/>
    </source>
</evidence>
<keyword evidence="5 10" id="KW-0547">Nucleotide-binding</keyword>
<evidence type="ECO:0000256" key="1">
    <source>
        <dbReference type="ARBA" id="ARBA00009182"/>
    </source>
</evidence>
<feature type="binding site" evidence="10">
    <location>
        <begin position="323"/>
        <end position="325"/>
    </location>
    <ligand>
        <name>substrate</name>
        <note>ligand shared with subunit alpha</note>
    </ligand>
</feature>
<dbReference type="PANTHER" id="PTHR11815:SF10">
    <property type="entry name" value="SUCCINATE--COA LIGASE [GDP-FORMING] SUBUNIT BETA, MITOCHONDRIAL"/>
    <property type="match status" value="1"/>
</dbReference>
<feature type="binding site" evidence="10">
    <location>
        <position position="199"/>
    </location>
    <ligand>
        <name>Mg(2+)</name>
        <dbReference type="ChEBI" id="CHEBI:18420"/>
    </ligand>
</feature>
<dbReference type="RefSeq" id="WP_096407320.1">
    <property type="nucleotide sequence ID" value="NZ_AP017372.2"/>
</dbReference>
<dbReference type="Gene3D" id="3.30.470.20">
    <property type="entry name" value="ATP-grasp fold, B domain"/>
    <property type="match status" value="1"/>
</dbReference>
<dbReference type="Proteomes" id="UP000218890">
    <property type="component" value="Chromosome"/>
</dbReference>
<feature type="binding site" evidence="10">
    <location>
        <position position="107"/>
    </location>
    <ligand>
        <name>ATP</name>
        <dbReference type="ChEBI" id="CHEBI:30616"/>
    </ligand>
</feature>
<evidence type="ECO:0000256" key="9">
    <source>
        <dbReference type="ARBA" id="ARBA00052891"/>
    </source>
</evidence>
<dbReference type="InterPro" id="IPR016102">
    <property type="entry name" value="Succinyl-CoA_synth-like"/>
</dbReference>
<protein>
    <recommendedName>
        <fullName evidence="10">Succinate--CoA ligase [ADP-forming] subunit beta</fullName>
        <ecNumber evidence="10">6.2.1.5</ecNumber>
    </recommendedName>
    <alternativeName>
        <fullName evidence="10">Succinyl-CoA synthetase subunit beta</fullName>
        <shortName evidence="10">SCS-beta</shortName>
    </alternativeName>
</protein>
<evidence type="ECO:0000256" key="2">
    <source>
        <dbReference type="ARBA" id="ARBA00022532"/>
    </source>
</evidence>
<reference evidence="12" key="1">
    <citation type="submission" date="2016-02" db="EMBL/GenBank/DDBJ databases">
        <title>Halorhodospira halochloris DSM-1059 complete genome, version 2.</title>
        <authorList>
            <person name="Tsukatani Y."/>
        </authorList>
    </citation>
    <scope>NUCLEOTIDE SEQUENCE</scope>
    <source>
        <strain evidence="12">DSM 1059</strain>
    </source>
</reference>
<dbReference type="PROSITE" id="PS50975">
    <property type="entry name" value="ATP_GRASP"/>
    <property type="match status" value="1"/>
</dbReference>
<dbReference type="PROSITE" id="PS01217">
    <property type="entry name" value="SUCCINYL_COA_LIG_3"/>
    <property type="match status" value="1"/>
</dbReference>
<dbReference type="GO" id="GO:0042709">
    <property type="term" value="C:succinate-CoA ligase complex"/>
    <property type="evidence" value="ECO:0007669"/>
    <property type="project" value="TreeGrafter"/>
</dbReference>
<keyword evidence="7 10" id="KW-0460">Magnesium</keyword>
<evidence type="ECO:0000256" key="4">
    <source>
        <dbReference type="ARBA" id="ARBA00022723"/>
    </source>
</evidence>
<keyword evidence="6 10" id="KW-0067">ATP-binding</keyword>
<dbReference type="NCBIfam" id="TIGR01016">
    <property type="entry name" value="sucCoAbeta"/>
    <property type="match status" value="1"/>
</dbReference>
<keyword evidence="13" id="KW-1185">Reference proteome</keyword>
<evidence type="ECO:0000256" key="6">
    <source>
        <dbReference type="ARBA" id="ARBA00022840"/>
    </source>
</evidence>
<feature type="binding site" evidence="10">
    <location>
        <position position="266"/>
    </location>
    <ligand>
        <name>substrate</name>
        <note>ligand shared with subunit alpha</note>
    </ligand>
</feature>
<feature type="binding site" evidence="10">
    <location>
        <begin position="53"/>
        <end position="55"/>
    </location>
    <ligand>
        <name>ATP</name>
        <dbReference type="ChEBI" id="CHEBI:30616"/>
    </ligand>
</feature>
<gene>
    <name evidence="10 12" type="primary">sucC</name>
    <name evidence="12" type="ORF">HH1059_02150</name>
</gene>
<evidence type="ECO:0000256" key="3">
    <source>
        <dbReference type="ARBA" id="ARBA00022598"/>
    </source>
</evidence>
<dbReference type="Gene3D" id="3.30.1490.20">
    <property type="entry name" value="ATP-grasp fold, A domain"/>
    <property type="match status" value="1"/>
</dbReference>
<evidence type="ECO:0000256" key="5">
    <source>
        <dbReference type="ARBA" id="ARBA00022741"/>
    </source>
</evidence>
<dbReference type="OrthoDB" id="9802602at2"/>
<dbReference type="GO" id="GO:0004776">
    <property type="term" value="F:succinate-CoA ligase (GDP-forming) activity"/>
    <property type="evidence" value="ECO:0007669"/>
    <property type="project" value="RHEA"/>
</dbReference>
<dbReference type="GO" id="GO:0006099">
    <property type="term" value="P:tricarboxylic acid cycle"/>
    <property type="evidence" value="ECO:0007669"/>
    <property type="project" value="UniProtKB-UniRule"/>
</dbReference>
<dbReference type="FunFam" id="3.30.470.20:FF:000002">
    <property type="entry name" value="Succinate--CoA ligase [ADP-forming] subunit beta"/>
    <property type="match status" value="1"/>
</dbReference>
<evidence type="ECO:0000259" key="11">
    <source>
        <dbReference type="PROSITE" id="PS50975"/>
    </source>
</evidence>
<feature type="binding site" evidence="10">
    <location>
        <position position="46"/>
    </location>
    <ligand>
        <name>ATP</name>
        <dbReference type="ChEBI" id="CHEBI:30616"/>
    </ligand>
</feature>
<dbReference type="InterPro" id="IPR005809">
    <property type="entry name" value="Succ_CoA_ligase-like_bsu"/>
</dbReference>
<comment type="catalytic activity">
    <reaction evidence="9">
        <text>GTP + succinate + CoA = succinyl-CoA + GDP + phosphate</text>
        <dbReference type="Rhea" id="RHEA:22120"/>
        <dbReference type="ChEBI" id="CHEBI:30031"/>
        <dbReference type="ChEBI" id="CHEBI:37565"/>
        <dbReference type="ChEBI" id="CHEBI:43474"/>
        <dbReference type="ChEBI" id="CHEBI:57287"/>
        <dbReference type="ChEBI" id="CHEBI:57292"/>
        <dbReference type="ChEBI" id="CHEBI:58189"/>
    </reaction>
    <physiologicalReaction direction="right-to-left" evidence="9">
        <dbReference type="Rhea" id="RHEA:22122"/>
    </physiologicalReaction>
</comment>
<dbReference type="Pfam" id="PF08442">
    <property type="entry name" value="ATP-grasp_2"/>
    <property type="match status" value="1"/>
</dbReference>
<dbReference type="FunFam" id="3.40.50.261:FF:000001">
    <property type="entry name" value="Succinate--CoA ligase [ADP-forming] subunit beta"/>
    <property type="match status" value="1"/>
</dbReference>
<dbReference type="AlphaFoldDB" id="A0A110B4P1"/>
<keyword evidence="2 10" id="KW-0816">Tricarboxylic acid cycle</keyword>
<dbReference type="NCBIfam" id="NF001913">
    <property type="entry name" value="PRK00696.1"/>
    <property type="match status" value="1"/>
</dbReference>
<dbReference type="InterPro" id="IPR017866">
    <property type="entry name" value="Succ-CoA_synthase_bsu_CS"/>
</dbReference>
<dbReference type="InterPro" id="IPR011761">
    <property type="entry name" value="ATP-grasp"/>
</dbReference>
<organism evidence="12 13">
    <name type="scientific">Halorhodospira halochloris</name>
    <name type="common">Ectothiorhodospira halochloris</name>
    <dbReference type="NCBI Taxonomy" id="1052"/>
    <lineage>
        <taxon>Bacteria</taxon>
        <taxon>Pseudomonadati</taxon>
        <taxon>Pseudomonadota</taxon>
        <taxon>Gammaproteobacteria</taxon>
        <taxon>Chromatiales</taxon>
        <taxon>Ectothiorhodospiraceae</taxon>
        <taxon>Halorhodospira</taxon>
    </lineage>
</organism>
<dbReference type="Pfam" id="PF00549">
    <property type="entry name" value="Ligase_CoA"/>
    <property type="match status" value="1"/>
</dbReference>
<evidence type="ECO:0000313" key="12">
    <source>
        <dbReference type="EMBL" id="BAU56892.1"/>
    </source>
</evidence>
<dbReference type="GO" id="GO:0005829">
    <property type="term" value="C:cytosol"/>
    <property type="evidence" value="ECO:0007669"/>
    <property type="project" value="TreeGrafter"/>
</dbReference>
<dbReference type="UniPathway" id="UPA00223">
    <property type="reaction ID" value="UER00999"/>
</dbReference>
<dbReference type="PIRSF" id="PIRSF001554">
    <property type="entry name" value="SucCS_beta"/>
    <property type="match status" value="1"/>
</dbReference>
<feature type="binding site" evidence="10">
    <location>
        <position position="102"/>
    </location>
    <ligand>
        <name>ATP</name>
        <dbReference type="ChEBI" id="CHEBI:30616"/>
    </ligand>
</feature>
<feature type="binding site" evidence="10">
    <location>
        <position position="99"/>
    </location>
    <ligand>
        <name>ATP</name>
        <dbReference type="ChEBI" id="CHEBI:30616"/>
    </ligand>
</feature>
<dbReference type="GO" id="GO:0004775">
    <property type="term" value="F:succinate-CoA ligase (ADP-forming) activity"/>
    <property type="evidence" value="ECO:0007669"/>
    <property type="project" value="UniProtKB-UniRule"/>
</dbReference>
<dbReference type="InterPro" id="IPR013815">
    <property type="entry name" value="ATP_grasp_subdomain_1"/>
</dbReference>
<comment type="function">
    <text evidence="10">Succinyl-CoA synthetase functions in the citric acid cycle (TCA), coupling the hydrolysis of succinyl-CoA to the synthesis of either ATP or GTP and thus represents the only step of substrate-level phosphorylation in the TCA. The beta subunit provides nucleotide specificity of the enzyme and binds the substrate succinate, while the binding sites for coenzyme A and phosphate are found in the alpha subunit.</text>
</comment>
<dbReference type="EC" id="6.2.1.5" evidence="10"/>
<name>A0A110B4P1_HALHR</name>
<dbReference type="FunFam" id="3.30.1490.20:FF:000002">
    <property type="entry name" value="Succinate--CoA ligase [ADP-forming] subunit beta"/>
    <property type="match status" value="1"/>
</dbReference>
<comment type="pathway">
    <text evidence="10">Carbohydrate metabolism; tricarboxylic acid cycle; succinate from succinyl-CoA (ligase route): step 1/1.</text>
</comment>
<evidence type="ECO:0000256" key="10">
    <source>
        <dbReference type="HAMAP-Rule" id="MF_00558"/>
    </source>
</evidence>
<comment type="catalytic activity">
    <reaction evidence="8">
        <text>succinate + ATP + CoA = succinyl-CoA + ADP + phosphate</text>
        <dbReference type="Rhea" id="RHEA:17661"/>
        <dbReference type="ChEBI" id="CHEBI:30031"/>
        <dbReference type="ChEBI" id="CHEBI:30616"/>
        <dbReference type="ChEBI" id="CHEBI:43474"/>
        <dbReference type="ChEBI" id="CHEBI:57287"/>
        <dbReference type="ChEBI" id="CHEBI:57292"/>
        <dbReference type="ChEBI" id="CHEBI:456216"/>
        <dbReference type="EC" id="6.2.1.5"/>
    </reaction>
    <physiologicalReaction direction="right-to-left" evidence="8">
        <dbReference type="Rhea" id="RHEA:17663"/>
    </physiologicalReaction>
</comment>
<dbReference type="KEGG" id="hhk:HH1059_02150"/>
<comment type="similarity">
    <text evidence="1 10">Belongs to the succinate/malate CoA ligase beta subunit family.</text>
</comment>
<dbReference type="GO" id="GO:0006104">
    <property type="term" value="P:succinyl-CoA metabolic process"/>
    <property type="evidence" value="ECO:0007669"/>
    <property type="project" value="TreeGrafter"/>
</dbReference>
<sequence length="392" mass="41630">MNLHEFQAKHLLAERGVSIPRGYVARSGAEARAAIGRLGGDAWVIKAQVHAGGRGKAGGVKVLNNEDEAADFADSLLGQRLVTKQTDAAGQPIEAVMIEEGLAIERELYLSMLIDRARQRVVCIASAAGGMDIEEVAATAPEQIITIEVHPSAGLQPYQGRQVGFALGLDKRQVGELTAMLQSFYQLFIERDLSLIEINPLVVDSAGSLICLDAKITVDDNAIEVGKQQQLAAMRDLSQEDATEVRAAEHQLNYITLDGNIGCMVNGAGLAMATMDIIQVYGGAPANFLDVGGGTSAAKVTEAFKIILSSPRVEGILVNIFGGIVRCDMIAEGIIAAVREVEINVPVVVRLEGTNVEEGKQLLADSGLDLIPAADLAYAAERVVAAVEQRRP</sequence>
<evidence type="ECO:0000313" key="13">
    <source>
        <dbReference type="Proteomes" id="UP000218890"/>
    </source>
</evidence>
<feature type="domain" description="ATP-grasp" evidence="11">
    <location>
        <begin position="9"/>
        <end position="227"/>
    </location>
</feature>